<evidence type="ECO:0000256" key="1">
    <source>
        <dbReference type="SAM" id="MobiDB-lite"/>
    </source>
</evidence>
<dbReference type="AlphaFoldDB" id="A0A0F9HWU9"/>
<dbReference type="PANTHER" id="PTHR43284">
    <property type="entry name" value="ASPARAGINE SYNTHETASE (GLUTAMINE-HYDROLYZING)"/>
    <property type="match status" value="1"/>
</dbReference>
<name>A0A0F9HWU9_9ZZZZ</name>
<feature type="compositionally biased region" description="Basic residues" evidence="1">
    <location>
        <begin position="285"/>
        <end position="298"/>
    </location>
</feature>
<feature type="region of interest" description="Disordered" evidence="1">
    <location>
        <begin position="274"/>
        <end position="310"/>
    </location>
</feature>
<sequence length="330" mass="36583">MSGEDILESLQRPIYEEGEVPTAEELDSVLDKVVGESIEGASGKVGMLLSGGVDSTTLLAFVSRFRDIPVFTVAESSSHPDFVASKKLAEDLGLEHYYTIPTQEDRERAKVAVESRGTTFYKGDDAVYLAAELASKHGVKVLLASDGIDELTGGYWWHRSRSDRFPTQEGAFEHFWGALEEQHLVPLSRSGRDFGVEVKYPYLDDRVVSILTRIPLSTRAPEGTSKAWWKDFARSYVPDWVVDRPKLGFVDALEEKRDPVLLSMWEGVEGEEVGEEDVPSSLGTVRKKKRKISSKPKGSRGGTRLSRVDGSVVSRGGRFFKPTTGFGRSF</sequence>
<dbReference type="SUPFAM" id="SSF52402">
    <property type="entry name" value="Adenine nucleotide alpha hydrolases-like"/>
    <property type="match status" value="1"/>
</dbReference>
<evidence type="ECO:0000313" key="3">
    <source>
        <dbReference type="EMBL" id="KKM07597.1"/>
    </source>
</evidence>
<dbReference type="Pfam" id="PF00733">
    <property type="entry name" value="Asn_synthase"/>
    <property type="match status" value="2"/>
</dbReference>
<dbReference type="InterPro" id="IPR001962">
    <property type="entry name" value="Asn_synthase"/>
</dbReference>
<accession>A0A0F9HWU9</accession>
<gene>
    <name evidence="3" type="ORF">LCGC14_1732330</name>
</gene>
<protein>
    <recommendedName>
        <fullName evidence="2">Asparagine synthetase domain-containing protein</fullName>
    </recommendedName>
</protein>
<feature type="domain" description="Asparagine synthetase" evidence="2">
    <location>
        <begin position="185"/>
        <end position="256"/>
    </location>
</feature>
<proteinExistence type="predicted"/>
<dbReference type="EMBL" id="LAZR01015733">
    <property type="protein sequence ID" value="KKM07597.1"/>
    <property type="molecule type" value="Genomic_DNA"/>
</dbReference>
<dbReference type="InterPro" id="IPR014729">
    <property type="entry name" value="Rossmann-like_a/b/a_fold"/>
</dbReference>
<dbReference type="GO" id="GO:0004066">
    <property type="term" value="F:asparagine synthase (glutamine-hydrolyzing) activity"/>
    <property type="evidence" value="ECO:0007669"/>
    <property type="project" value="InterPro"/>
</dbReference>
<comment type="caution">
    <text evidence="3">The sequence shown here is derived from an EMBL/GenBank/DDBJ whole genome shotgun (WGS) entry which is preliminary data.</text>
</comment>
<dbReference type="Gene3D" id="3.40.50.620">
    <property type="entry name" value="HUPs"/>
    <property type="match status" value="1"/>
</dbReference>
<feature type="domain" description="Asparagine synthetase" evidence="2">
    <location>
        <begin position="26"/>
        <end position="165"/>
    </location>
</feature>
<dbReference type="InterPro" id="IPR051786">
    <property type="entry name" value="ASN_synthetase/amidase"/>
</dbReference>
<organism evidence="3">
    <name type="scientific">marine sediment metagenome</name>
    <dbReference type="NCBI Taxonomy" id="412755"/>
    <lineage>
        <taxon>unclassified sequences</taxon>
        <taxon>metagenomes</taxon>
        <taxon>ecological metagenomes</taxon>
    </lineage>
</organism>
<evidence type="ECO:0000259" key="2">
    <source>
        <dbReference type="Pfam" id="PF00733"/>
    </source>
</evidence>
<dbReference type="CDD" id="cd01991">
    <property type="entry name" value="Asn_synthase_B_C"/>
    <property type="match status" value="1"/>
</dbReference>
<dbReference type="PANTHER" id="PTHR43284:SF1">
    <property type="entry name" value="ASPARAGINE SYNTHETASE"/>
    <property type="match status" value="1"/>
</dbReference>
<reference evidence="3" key="1">
    <citation type="journal article" date="2015" name="Nature">
        <title>Complex archaea that bridge the gap between prokaryotes and eukaryotes.</title>
        <authorList>
            <person name="Spang A."/>
            <person name="Saw J.H."/>
            <person name="Jorgensen S.L."/>
            <person name="Zaremba-Niedzwiedzka K."/>
            <person name="Martijn J."/>
            <person name="Lind A.E."/>
            <person name="van Eijk R."/>
            <person name="Schleper C."/>
            <person name="Guy L."/>
            <person name="Ettema T.J."/>
        </authorList>
    </citation>
    <scope>NUCLEOTIDE SEQUENCE</scope>
</reference>
<dbReference type="GO" id="GO:0006529">
    <property type="term" value="P:asparagine biosynthetic process"/>
    <property type="evidence" value="ECO:0007669"/>
    <property type="project" value="InterPro"/>
</dbReference>